<keyword evidence="1" id="KW-0496">Mitochondrion</keyword>
<organism evidence="4 5">
    <name type="scientific">Fistulifera solaris</name>
    <name type="common">Oleaginous diatom</name>
    <dbReference type="NCBI Taxonomy" id="1519565"/>
    <lineage>
        <taxon>Eukaryota</taxon>
        <taxon>Sar</taxon>
        <taxon>Stramenopiles</taxon>
        <taxon>Ochrophyta</taxon>
        <taxon>Bacillariophyta</taxon>
        <taxon>Bacillariophyceae</taxon>
        <taxon>Bacillariophycidae</taxon>
        <taxon>Naviculales</taxon>
        <taxon>Naviculaceae</taxon>
        <taxon>Fistulifera</taxon>
    </lineage>
</organism>
<dbReference type="InterPro" id="IPR004274">
    <property type="entry name" value="FCP1_dom"/>
</dbReference>
<evidence type="ECO:0000256" key="1">
    <source>
        <dbReference type="RuleBase" id="RU365079"/>
    </source>
</evidence>
<dbReference type="GO" id="GO:0005744">
    <property type="term" value="C:TIM23 mitochondrial import inner membrane translocase complex"/>
    <property type="evidence" value="ECO:0007669"/>
    <property type="project" value="UniProtKB-UniRule"/>
</dbReference>
<dbReference type="OrthoDB" id="277011at2759"/>
<evidence type="ECO:0000313" key="5">
    <source>
        <dbReference type="Proteomes" id="UP000198406"/>
    </source>
</evidence>
<evidence type="ECO:0000313" key="4">
    <source>
        <dbReference type="EMBL" id="GAX18181.1"/>
    </source>
</evidence>
<feature type="domain" description="FCP1 homology" evidence="3">
    <location>
        <begin position="101"/>
        <end position="295"/>
    </location>
</feature>
<dbReference type="GO" id="GO:0015031">
    <property type="term" value="P:protein transport"/>
    <property type="evidence" value="ECO:0007669"/>
    <property type="project" value="UniProtKB-KW"/>
</dbReference>
<proteinExistence type="inferred from homology"/>
<dbReference type="PANTHER" id="PTHR12210">
    <property type="entry name" value="DULLARD PROTEIN PHOSPHATASE"/>
    <property type="match status" value="1"/>
</dbReference>
<dbReference type="InParanoid" id="A0A1Z5JWR0"/>
<dbReference type="SUPFAM" id="SSF56784">
    <property type="entry name" value="HAD-like"/>
    <property type="match status" value="1"/>
</dbReference>
<comment type="function">
    <text evidence="1">Essential component of the TIM23 complex, a complex that mediates the translocation of transit peptide-containing proteins across the mitochondrial inner membrane.</text>
</comment>
<dbReference type="InterPro" id="IPR050365">
    <property type="entry name" value="TIM50"/>
</dbReference>
<keyword evidence="1" id="KW-0653">Protein transport</keyword>
<sequence length="330" mass="36745">MLRNVILKAPLNLVGLQSSLLLHSGASVNVASALQRACYSTSPNGNATPRSSWVGKGDRKRGVCNSRPARRHVVNGRHIPLHVNDLHKSNEGGRSYEKKKKYDSDLIVVLDMDECLIHAQFLSSPAHARVYAHQLQQQRRQQSRTNSTVSCPGAVDSFRVTLPDGDLVHVNVRPGLFEFLEAVTDRYETHIFTAALPIYADRVIDRLDPDGTRITGRWFRDSCTYDPLAGRGGGGGAYVKNLEKLPFDDLSRVVLVDNNPLSFLSHPENGILVNSFYTDPKDDALPQVLDLLNEIDEYPDVRPILAPRFGLEESLQQYLSSEKSRAFKCA</sequence>
<comment type="subunit">
    <text evidence="1">Component of the TIM23 complex.</text>
</comment>
<name>A0A1Z5JWR0_FISSO</name>
<dbReference type="Pfam" id="PF03031">
    <property type="entry name" value="NIF"/>
    <property type="match status" value="1"/>
</dbReference>
<dbReference type="PROSITE" id="PS50969">
    <property type="entry name" value="FCP1"/>
    <property type="match status" value="1"/>
</dbReference>
<dbReference type="InterPro" id="IPR036412">
    <property type="entry name" value="HAD-like_sf"/>
</dbReference>
<evidence type="ECO:0000256" key="2">
    <source>
        <dbReference type="SAM" id="MobiDB-lite"/>
    </source>
</evidence>
<gene>
    <name evidence="4" type="ORF">FisN_25Hh165</name>
</gene>
<feature type="compositionally biased region" description="Polar residues" evidence="2">
    <location>
        <begin position="40"/>
        <end position="51"/>
    </location>
</feature>
<reference evidence="4 5" key="1">
    <citation type="journal article" date="2015" name="Plant Cell">
        <title>Oil accumulation by the oleaginous diatom Fistulifera solaris as revealed by the genome and transcriptome.</title>
        <authorList>
            <person name="Tanaka T."/>
            <person name="Maeda Y."/>
            <person name="Veluchamy A."/>
            <person name="Tanaka M."/>
            <person name="Abida H."/>
            <person name="Marechal E."/>
            <person name="Bowler C."/>
            <person name="Muto M."/>
            <person name="Sunaga Y."/>
            <person name="Tanaka M."/>
            <person name="Yoshino T."/>
            <person name="Taniguchi T."/>
            <person name="Fukuda Y."/>
            <person name="Nemoto M."/>
            <person name="Matsumoto M."/>
            <person name="Wong P.S."/>
            <person name="Aburatani S."/>
            <person name="Fujibuchi W."/>
        </authorList>
    </citation>
    <scope>NUCLEOTIDE SEQUENCE [LARGE SCALE GENOMIC DNA]</scope>
    <source>
        <strain evidence="4 5">JPCC DA0580</strain>
    </source>
</reference>
<dbReference type="AlphaFoldDB" id="A0A1Z5JWR0"/>
<dbReference type="InterPro" id="IPR023214">
    <property type="entry name" value="HAD_sf"/>
</dbReference>
<keyword evidence="1" id="KW-0809">Transit peptide</keyword>
<dbReference type="CDD" id="cd07521">
    <property type="entry name" value="HAD_FCP1-like"/>
    <property type="match status" value="1"/>
</dbReference>
<comment type="similarity">
    <text evidence="1">Belongs to the TIM50 family.</text>
</comment>
<keyword evidence="1" id="KW-0811">Translocation</keyword>
<protein>
    <recommendedName>
        <fullName evidence="1">Mitochondrial import inner membrane translocase subunit TIM50</fullName>
    </recommendedName>
</protein>
<keyword evidence="1" id="KW-0813">Transport</keyword>
<dbReference type="EMBL" id="BDSP01000124">
    <property type="protein sequence ID" value="GAX18181.1"/>
    <property type="molecule type" value="Genomic_DNA"/>
</dbReference>
<keyword evidence="5" id="KW-1185">Reference proteome</keyword>
<accession>A0A1Z5JWR0</accession>
<dbReference type="Proteomes" id="UP000198406">
    <property type="component" value="Unassembled WGS sequence"/>
</dbReference>
<feature type="region of interest" description="Disordered" evidence="2">
    <location>
        <begin position="40"/>
        <end position="62"/>
    </location>
</feature>
<evidence type="ECO:0000259" key="3">
    <source>
        <dbReference type="PROSITE" id="PS50969"/>
    </source>
</evidence>
<comment type="subcellular location">
    <subcellularLocation>
        <location evidence="1">Mitochondrion inner membrane</location>
        <topology evidence="1">Single-pass membrane protein</topology>
    </subcellularLocation>
</comment>
<dbReference type="Gene3D" id="3.40.50.1000">
    <property type="entry name" value="HAD superfamily/HAD-like"/>
    <property type="match status" value="1"/>
</dbReference>
<comment type="caution">
    <text evidence="4">The sequence shown here is derived from an EMBL/GenBank/DDBJ whole genome shotgun (WGS) entry which is preliminary data.</text>
</comment>
<dbReference type="SMART" id="SM00577">
    <property type="entry name" value="CPDc"/>
    <property type="match status" value="1"/>
</dbReference>